<keyword evidence="1" id="KW-0548">Nucleotidyltransferase</keyword>
<reference evidence="1" key="1">
    <citation type="journal article" date="2019" name="Sci. Rep.">
        <title>Draft genome of Tanacetum cinerariifolium, the natural source of mosquito coil.</title>
        <authorList>
            <person name="Yamashiro T."/>
            <person name="Shiraishi A."/>
            <person name="Satake H."/>
            <person name="Nakayama K."/>
        </authorList>
    </citation>
    <scope>NUCLEOTIDE SEQUENCE</scope>
</reference>
<dbReference type="GO" id="GO:0003964">
    <property type="term" value="F:RNA-directed DNA polymerase activity"/>
    <property type="evidence" value="ECO:0007669"/>
    <property type="project" value="UniProtKB-KW"/>
</dbReference>
<keyword evidence="1" id="KW-0695">RNA-directed DNA polymerase</keyword>
<dbReference type="Gene3D" id="1.10.340.70">
    <property type="match status" value="1"/>
</dbReference>
<name>A0A699JEG3_TANCI</name>
<keyword evidence="1" id="KW-0808">Transferase</keyword>
<comment type="caution">
    <text evidence="1">The sequence shown here is derived from an EMBL/GenBank/DDBJ whole genome shotgun (WGS) entry which is preliminary data.</text>
</comment>
<proteinExistence type="predicted"/>
<gene>
    <name evidence="1" type="ORF">Tci_603664</name>
</gene>
<protein>
    <submittedName>
        <fullName evidence="1">Putative reverse transcriptase domain-containing protein</fullName>
    </submittedName>
</protein>
<dbReference type="EMBL" id="BKCJ010403451">
    <property type="protein sequence ID" value="GFA31692.1"/>
    <property type="molecule type" value="Genomic_DNA"/>
</dbReference>
<organism evidence="1">
    <name type="scientific">Tanacetum cinerariifolium</name>
    <name type="common">Dalmatian daisy</name>
    <name type="synonym">Chrysanthemum cinerariifolium</name>
    <dbReference type="NCBI Taxonomy" id="118510"/>
    <lineage>
        <taxon>Eukaryota</taxon>
        <taxon>Viridiplantae</taxon>
        <taxon>Streptophyta</taxon>
        <taxon>Embryophyta</taxon>
        <taxon>Tracheophyta</taxon>
        <taxon>Spermatophyta</taxon>
        <taxon>Magnoliopsida</taxon>
        <taxon>eudicotyledons</taxon>
        <taxon>Gunneridae</taxon>
        <taxon>Pentapetalae</taxon>
        <taxon>asterids</taxon>
        <taxon>campanulids</taxon>
        <taxon>Asterales</taxon>
        <taxon>Asteraceae</taxon>
        <taxon>Asteroideae</taxon>
        <taxon>Anthemideae</taxon>
        <taxon>Anthemidinae</taxon>
        <taxon>Tanacetum</taxon>
    </lineage>
</organism>
<evidence type="ECO:0000313" key="1">
    <source>
        <dbReference type="EMBL" id="GFA31692.1"/>
    </source>
</evidence>
<dbReference type="AlphaFoldDB" id="A0A699JEG3"/>
<accession>A0A699JEG3</accession>
<feature type="non-terminal residue" evidence="1">
    <location>
        <position position="1"/>
    </location>
</feature>
<sequence>QGLGCVLMKRSKRRWIELFSDYDCAIRYHPGKANVVADTLSRKERVKTIRVQAMKMTIYSDIKGKIIKCQRKHSRKLMYKAKLTRIIQANKVADKMYHDLKDVYWWSEMKKDIAICASKCLTYSKIKAEHQRPSGLLQYIAICASKCLTYSKIKAEQQRPSGLLQ</sequence>